<dbReference type="RefSeq" id="WP_108981991.1">
    <property type="nucleotide sequence ID" value="NZ_WKPR01000072.1"/>
</dbReference>
<accession>A0A6I2R9U6</accession>
<evidence type="ECO:0000313" key="2">
    <source>
        <dbReference type="EMBL" id="MSB23065.1"/>
    </source>
</evidence>
<gene>
    <name evidence="2" type="ORF">GKE97_26875</name>
</gene>
<sequence length="133" mass="14162">MEKARKKELLENFCCKEVIFAILCIIACVVLFFVRARFPAGTVIRAALGVVEANVGLLAILVLFLSAPPTRRWRWLLYAAIVFEAVALAGIGIAVAAGAALDVVTALNLINIGTMCFYVVACIGGTVAMVCSQ</sequence>
<feature type="transmembrane region" description="Helical" evidence="1">
    <location>
        <begin position="77"/>
        <end position="101"/>
    </location>
</feature>
<name>A0A6I2R9U6_FLAPL</name>
<dbReference type="Proteomes" id="UP000434475">
    <property type="component" value="Unassembled WGS sequence"/>
</dbReference>
<keyword evidence="1" id="KW-1133">Transmembrane helix</keyword>
<proteinExistence type="predicted"/>
<evidence type="ECO:0000256" key="1">
    <source>
        <dbReference type="SAM" id="Phobius"/>
    </source>
</evidence>
<feature type="transmembrane region" description="Helical" evidence="1">
    <location>
        <begin position="107"/>
        <end position="131"/>
    </location>
</feature>
<evidence type="ECO:0000313" key="3">
    <source>
        <dbReference type="Proteomes" id="UP000434475"/>
    </source>
</evidence>
<feature type="transmembrane region" description="Helical" evidence="1">
    <location>
        <begin position="20"/>
        <end position="38"/>
    </location>
</feature>
<keyword evidence="1" id="KW-0472">Membrane</keyword>
<dbReference type="AlphaFoldDB" id="A0A6I2R9U6"/>
<reference evidence="2 3" key="1">
    <citation type="journal article" date="2019" name="Nat. Med.">
        <title>A library of human gut bacterial isolates paired with longitudinal multiomics data enables mechanistic microbiome research.</title>
        <authorList>
            <person name="Poyet M."/>
            <person name="Groussin M."/>
            <person name="Gibbons S.M."/>
            <person name="Avila-Pacheco J."/>
            <person name="Jiang X."/>
            <person name="Kearney S.M."/>
            <person name="Perrotta A.R."/>
            <person name="Berdy B."/>
            <person name="Zhao S."/>
            <person name="Lieberman T.D."/>
            <person name="Swanson P.K."/>
            <person name="Smith M."/>
            <person name="Roesemann S."/>
            <person name="Alexander J.E."/>
            <person name="Rich S.A."/>
            <person name="Livny J."/>
            <person name="Vlamakis H."/>
            <person name="Clish C."/>
            <person name="Bullock K."/>
            <person name="Deik A."/>
            <person name="Scott J."/>
            <person name="Pierce K.A."/>
            <person name="Xavier R.J."/>
            <person name="Alm E.J."/>
        </authorList>
    </citation>
    <scope>NUCLEOTIDE SEQUENCE [LARGE SCALE GENOMIC DNA]</scope>
    <source>
        <strain evidence="2 3">BIOML-A2</strain>
    </source>
</reference>
<comment type="caution">
    <text evidence="2">The sequence shown here is derived from an EMBL/GenBank/DDBJ whole genome shotgun (WGS) entry which is preliminary data.</text>
</comment>
<dbReference type="EMBL" id="WKPR01000072">
    <property type="protein sequence ID" value="MSB23065.1"/>
    <property type="molecule type" value="Genomic_DNA"/>
</dbReference>
<organism evidence="2 3">
    <name type="scientific">Flavonifractor plautii</name>
    <name type="common">Fusobacterium plautii</name>
    <dbReference type="NCBI Taxonomy" id="292800"/>
    <lineage>
        <taxon>Bacteria</taxon>
        <taxon>Bacillati</taxon>
        <taxon>Bacillota</taxon>
        <taxon>Clostridia</taxon>
        <taxon>Eubacteriales</taxon>
        <taxon>Oscillospiraceae</taxon>
        <taxon>Flavonifractor</taxon>
    </lineage>
</organism>
<feature type="transmembrane region" description="Helical" evidence="1">
    <location>
        <begin position="44"/>
        <end position="65"/>
    </location>
</feature>
<keyword evidence="1" id="KW-0812">Transmembrane</keyword>
<protein>
    <submittedName>
        <fullName evidence="2">Uncharacterized protein</fullName>
    </submittedName>
</protein>